<feature type="region of interest" description="Disordered" evidence="1">
    <location>
        <begin position="266"/>
        <end position="290"/>
    </location>
</feature>
<feature type="region of interest" description="Disordered" evidence="1">
    <location>
        <begin position="142"/>
        <end position="210"/>
    </location>
</feature>
<name>A0A4E0QYU1_FASHE</name>
<organism evidence="2 3">
    <name type="scientific">Fasciola hepatica</name>
    <name type="common">Liver fluke</name>
    <dbReference type="NCBI Taxonomy" id="6192"/>
    <lineage>
        <taxon>Eukaryota</taxon>
        <taxon>Metazoa</taxon>
        <taxon>Spiralia</taxon>
        <taxon>Lophotrochozoa</taxon>
        <taxon>Platyhelminthes</taxon>
        <taxon>Trematoda</taxon>
        <taxon>Digenea</taxon>
        <taxon>Plagiorchiida</taxon>
        <taxon>Echinostomata</taxon>
        <taxon>Echinostomatoidea</taxon>
        <taxon>Fasciolidae</taxon>
        <taxon>Fasciola</taxon>
    </lineage>
</organism>
<dbReference type="AlphaFoldDB" id="A0A4E0QYU1"/>
<evidence type="ECO:0000313" key="3">
    <source>
        <dbReference type="Proteomes" id="UP000230066"/>
    </source>
</evidence>
<reference evidence="2" key="1">
    <citation type="submission" date="2019-03" db="EMBL/GenBank/DDBJ databases">
        <title>Improved annotation for the trematode Fasciola hepatica.</title>
        <authorList>
            <person name="Choi Y.-J."/>
            <person name="Martin J."/>
            <person name="Mitreva M."/>
        </authorList>
    </citation>
    <scope>NUCLEOTIDE SEQUENCE [LARGE SCALE GENOMIC DNA]</scope>
</reference>
<feature type="compositionally biased region" description="Polar residues" evidence="1">
    <location>
        <begin position="163"/>
        <end position="203"/>
    </location>
</feature>
<feature type="compositionally biased region" description="Basic residues" evidence="1">
    <location>
        <begin position="276"/>
        <end position="286"/>
    </location>
</feature>
<proteinExistence type="predicted"/>
<evidence type="ECO:0000256" key="1">
    <source>
        <dbReference type="SAM" id="MobiDB-lite"/>
    </source>
</evidence>
<comment type="caution">
    <text evidence="2">The sequence shown here is derived from an EMBL/GenBank/DDBJ whole genome shotgun (WGS) entry which is preliminary data.</text>
</comment>
<keyword evidence="3" id="KW-1185">Reference proteome</keyword>
<feature type="region of interest" description="Disordered" evidence="1">
    <location>
        <begin position="341"/>
        <end position="366"/>
    </location>
</feature>
<gene>
    <name evidence="2" type="ORF">D915_009085</name>
</gene>
<sequence length="366" mass="40397">MNPSTPSFVYLEVPEECEGALPSLDMSFPQFVRSMRKIMHKIDKGARDVCRPLKQVNENGEVVLSDYEIVGTLEAEPRHLLLARLPSSNGLNQLHRFSFVRLTVRKVDNGSSNGPVVAVNPSEEPTLKSIADRLDHISSSLDTLASFSTPKRGPGSRAATARKSANNEENSQFTGTSANKPSRSVSFARSKNQSLDPNITSAGPTAHQPVVPLHTPFADRLDNTINDVLSCIRRGNDEQIFCNFKSKLLTNLDALPPPSAQIMNSAEELAPQSKSPIRKTPKRSRKREMSPDLLEELDKLIASSPTGMRFTPLANQYNDQEEEFSNSDFLSLDRSGDIELNRGNSSFVGNEARINAGREVKRKPRS</sequence>
<protein>
    <submittedName>
        <fullName evidence="2">Uncharacterized protein</fullName>
    </submittedName>
</protein>
<evidence type="ECO:0000313" key="2">
    <source>
        <dbReference type="EMBL" id="THD20143.1"/>
    </source>
</evidence>
<dbReference type="Proteomes" id="UP000230066">
    <property type="component" value="Unassembled WGS sequence"/>
</dbReference>
<accession>A0A4E0QYU1</accession>
<dbReference type="EMBL" id="JXXN02005075">
    <property type="protein sequence ID" value="THD20143.1"/>
    <property type="molecule type" value="Genomic_DNA"/>
</dbReference>